<keyword evidence="3" id="KW-1185">Reference proteome</keyword>
<proteinExistence type="predicted"/>
<sequence>MSKRGADVQGTKETGFRFDSGWDIQSGNMEQDAPKQATAAQMARRNRFAAVARVLVQAARQAVEEQLQAASATLSKPLPSTSAQRLLISSRRPTGTSLALHPPRRASRLRRHQDRSPSVVASSRTRARRSAVSARAREALLRHLASLLPNPRPSTSPLRHLSTNRRRKTSAARLSRARSLTSARLLLQHRLRPLSSRSRVR</sequence>
<evidence type="ECO:0000256" key="1">
    <source>
        <dbReference type="SAM" id="MobiDB-lite"/>
    </source>
</evidence>
<feature type="region of interest" description="Disordered" evidence="1">
    <location>
        <begin position="147"/>
        <end position="178"/>
    </location>
</feature>
<evidence type="ECO:0000313" key="3">
    <source>
        <dbReference type="Proteomes" id="UP000799766"/>
    </source>
</evidence>
<evidence type="ECO:0000313" key="2">
    <source>
        <dbReference type="EMBL" id="KAF2453488.1"/>
    </source>
</evidence>
<name>A0A6A6NP83_9PEZI</name>
<feature type="compositionally biased region" description="Low complexity" evidence="1">
    <location>
        <begin position="116"/>
        <end position="134"/>
    </location>
</feature>
<feature type="compositionally biased region" description="Basic residues" evidence="1">
    <location>
        <begin position="102"/>
        <end position="113"/>
    </location>
</feature>
<dbReference type="AlphaFoldDB" id="A0A6A6NP83"/>
<feature type="region of interest" description="Disordered" evidence="1">
    <location>
        <begin position="89"/>
        <end position="134"/>
    </location>
</feature>
<accession>A0A6A6NP83</accession>
<dbReference type="EMBL" id="MU001697">
    <property type="protein sequence ID" value="KAF2453488.1"/>
    <property type="molecule type" value="Genomic_DNA"/>
</dbReference>
<gene>
    <name evidence="2" type="ORF">BDY21DRAFT_126746</name>
</gene>
<feature type="region of interest" description="Disordered" evidence="1">
    <location>
        <begin position="1"/>
        <end position="40"/>
    </location>
</feature>
<reference evidence="2" key="1">
    <citation type="journal article" date="2020" name="Stud. Mycol.">
        <title>101 Dothideomycetes genomes: a test case for predicting lifestyles and emergence of pathogens.</title>
        <authorList>
            <person name="Haridas S."/>
            <person name="Albert R."/>
            <person name="Binder M."/>
            <person name="Bloem J."/>
            <person name="Labutti K."/>
            <person name="Salamov A."/>
            <person name="Andreopoulos B."/>
            <person name="Baker S."/>
            <person name="Barry K."/>
            <person name="Bills G."/>
            <person name="Bluhm B."/>
            <person name="Cannon C."/>
            <person name="Castanera R."/>
            <person name="Culley D."/>
            <person name="Daum C."/>
            <person name="Ezra D."/>
            <person name="Gonzalez J."/>
            <person name="Henrissat B."/>
            <person name="Kuo A."/>
            <person name="Liang C."/>
            <person name="Lipzen A."/>
            <person name="Lutzoni F."/>
            <person name="Magnuson J."/>
            <person name="Mondo S."/>
            <person name="Nolan M."/>
            <person name="Ohm R."/>
            <person name="Pangilinan J."/>
            <person name="Park H.-J."/>
            <person name="Ramirez L."/>
            <person name="Alfaro M."/>
            <person name="Sun H."/>
            <person name="Tritt A."/>
            <person name="Yoshinaga Y."/>
            <person name="Zwiers L.-H."/>
            <person name="Turgeon B."/>
            <person name="Goodwin S."/>
            <person name="Spatafora J."/>
            <person name="Crous P."/>
            <person name="Grigoriev I."/>
        </authorList>
    </citation>
    <scope>NUCLEOTIDE SEQUENCE</scope>
    <source>
        <strain evidence="2">ATCC 16933</strain>
    </source>
</reference>
<organism evidence="2 3">
    <name type="scientific">Lineolata rhizophorae</name>
    <dbReference type="NCBI Taxonomy" id="578093"/>
    <lineage>
        <taxon>Eukaryota</taxon>
        <taxon>Fungi</taxon>
        <taxon>Dikarya</taxon>
        <taxon>Ascomycota</taxon>
        <taxon>Pezizomycotina</taxon>
        <taxon>Dothideomycetes</taxon>
        <taxon>Dothideomycetes incertae sedis</taxon>
        <taxon>Lineolatales</taxon>
        <taxon>Lineolataceae</taxon>
        <taxon>Lineolata</taxon>
    </lineage>
</organism>
<dbReference type="Proteomes" id="UP000799766">
    <property type="component" value="Unassembled WGS sequence"/>
</dbReference>
<protein>
    <submittedName>
        <fullName evidence="2">Uncharacterized protein</fullName>
    </submittedName>
</protein>